<feature type="compositionally biased region" description="Basic and acidic residues" evidence="2">
    <location>
        <begin position="1030"/>
        <end position="1048"/>
    </location>
</feature>
<dbReference type="InterPro" id="IPR002110">
    <property type="entry name" value="Ankyrin_rpt"/>
</dbReference>
<protein>
    <recommendedName>
        <fullName evidence="7">Ankyrin</fullName>
    </recommendedName>
</protein>
<dbReference type="PANTHER" id="PTHR24149:SF14">
    <property type="entry name" value="ANKYRIN REPEAT DOMAIN 12"/>
    <property type="match status" value="1"/>
</dbReference>
<feature type="repeat" description="ANK" evidence="1">
    <location>
        <begin position="383"/>
        <end position="407"/>
    </location>
</feature>
<dbReference type="GO" id="GO:0005654">
    <property type="term" value="C:nucleoplasm"/>
    <property type="evidence" value="ECO:0007669"/>
    <property type="project" value="TreeGrafter"/>
</dbReference>
<dbReference type="SUPFAM" id="SSF48403">
    <property type="entry name" value="Ankyrin repeat"/>
    <property type="match status" value="1"/>
</dbReference>
<feature type="compositionally biased region" description="Low complexity" evidence="2">
    <location>
        <begin position="1470"/>
        <end position="1484"/>
    </location>
</feature>
<dbReference type="CDD" id="cd06503">
    <property type="entry name" value="ATP-synt_Fo_b"/>
    <property type="match status" value="1"/>
</dbReference>
<feature type="compositionally biased region" description="Basic and acidic residues" evidence="2">
    <location>
        <begin position="770"/>
        <end position="786"/>
    </location>
</feature>
<dbReference type="PANTHER" id="PTHR24149">
    <property type="entry name" value="ANKYRIN REPEAT DOMAIN-CONTAINING PROTEIN 12"/>
    <property type="match status" value="1"/>
</dbReference>
<feature type="compositionally biased region" description="Basic and acidic residues" evidence="2">
    <location>
        <begin position="1400"/>
        <end position="1426"/>
    </location>
</feature>
<keyword evidence="6" id="KW-1185">Reference proteome</keyword>
<dbReference type="Pfam" id="PF12796">
    <property type="entry name" value="Ank_2"/>
    <property type="match status" value="1"/>
</dbReference>
<feature type="compositionally biased region" description="Basic and acidic residues" evidence="2">
    <location>
        <begin position="884"/>
        <end position="908"/>
    </location>
</feature>
<evidence type="ECO:0000256" key="2">
    <source>
        <dbReference type="SAM" id="MobiDB-lite"/>
    </source>
</evidence>
<name>A0A8H7WHV3_9HELO</name>
<feature type="region of interest" description="Disordered" evidence="2">
    <location>
        <begin position="1350"/>
        <end position="1378"/>
    </location>
</feature>
<dbReference type="InterPro" id="IPR053210">
    <property type="entry name" value="ANKRD12"/>
</dbReference>
<feature type="compositionally biased region" description="Basic and acidic residues" evidence="2">
    <location>
        <begin position="201"/>
        <end position="213"/>
    </location>
</feature>
<sequence length="1504" mass="166946">MDAQAIVDAVAAKLSAEPDPSVTEPVGTHSAATGTPNGIRSSPPVLAKDEAMQIDRLNPSAEETGEKSDSEAETIVLPGKDGHSPSKIRKSIKHEDKSDDEEMRDAPSATNGNKKPAPNDGNVDAMAENPSEATATSTLGKRKRTKHGTSAEETAHLGNSSGLSSVPTSPVATTRSSLSKPAASDSEVSRSPPPRSRSRSTVRDKAKSVDRGFPRRRRYASVSGDEEETEPRTFGRERSSGADHKAGRSKGHNETNPRKRTRSISPQPRSHKRSISTQLPSKSAHGLSHKKKRVPAPLQSTEYHSDDSSVSGNSHPRSSRLRSLAAPTTGESAVSPAKMAPHKKHVNSSGQTLLAIACSRGRLENVKQRYEERPEDLNLADNAMNTPLHTASLGGHVEIVKFLLDTGNCELDCVNLERDTPLHDAVDNKNVEVVKLLLEAGANPSKPNLMGNEPLDLIVDMEGESGDDSDDEEERMEAMQKATEMREAIVAAKLKFSGHRRGSDDHHMHDNGDGRMSHPKGSPRQTPPANESLGPTNRIARTARSSMKTKDRNLWKGYTIEELQTAASEGDLETTNRILNVKPNVNDARTLYNAARGGHDNVINLLFALGNFSPDPPALDGVPIDQSTPILAAIGKDNHLEVIKLFLGNSDFDPTRRIKGETYYELAKRRAGPYWQEEEQLLKNAFNSYKKGHKASPGKPRSPGLRRDGRDVDSRKVRTEEHQPSRSHKRSTSSPKTREAEPTKSAHRSTSSLGQSKDGQNITKRGPGRPRKEEHAASSSISDRETSPLGPPKQKNQVRRSESDVAVLSESEPAAKPRRKLVSGKELRGERELEKQRRASVVSNASTASVKEKRAPSDSKHDKSDGRSSPNLPRVSKNSGSTQSDRDQTSDKDRARPLKRDDSKDRLSAIRGESPVKRPRKSETPPRSGMQEVTPAYEDGPHQKRRKLESDTTSGHKTDSSSPEHRTSVAKSNLSRENTTTKSTSDKAKHARPVQKNTVSEAKDPKDSGTEKSSRPAKTGRSAPTSPSETSKKSKVSERASKETKDETAALAAKLEEEESQKQAQFLREKEEAEAEAARLKEIEEQKIEQARQNRLAKERAEREEEEKREQEEAERKEQQRLEAEQIHKKMLEEREAKAKAIFLEQERVKKEEAERRRAAQEEAKRLEKARIEKERKDARLAKLPLLLKWFDLTFDQPNGHQSPEIVDLFKRIVGYRYDTIKPEYTGQTVGREQWMLNTHAAILLGEQDLLLSRFSAWDRVPLTFDQKRAVWSTHNSQYLLYDGWSSLRKFLPATNEPQDEVIKKNRSLFLDLDLFFVKVSEFMFIVPTIAHLRSVQLKVEYRELQAPRSDLTQPLSEPKWRSDPETAPGQTSIPEPKFYINGNLVRQGGAATRILKHPPPLDRFPRREGVTRVQEHDPDYEEQCRKQRLPGYQSSPVSSTNPHMSDLMHPEQMNGITPPRSDQSKSINGGSPHRSSGSGPDSSMFHQLPNGISATGSPPPTLS</sequence>
<dbReference type="InterPro" id="IPR056015">
    <property type="entry name" value="DUF7593"/>
</dbReference>
<feature type="domain" description="DUF7593" evidence="3">
    <location>
        <begin position="1180"/>
        <end position="1332"/>
    </location>
</feature>
<gene>
    <name evidence="5" type="ORF">IFR04_001939</name>
</gene>
<feature type="region of interest" description="Disordered" evidence="2">
    <location>
        <begin position="496"/>
        <end position="548"/>
    </location>
</feature>
<feature type="compositionally biased region" description="Polar residues" evidence="2">
    <location>
        <begin position="748"/>
        <end position="763"/>
    </location>
</feature>
<feature type="repeat" description="ANK" evidence="1">
    <location>
        <begin position="417"/>
        <end position="449"/>
    </location>
</feature>
<evidence type="ECO:0000256" key="1">
    <source>
        <dbReference type="PROSITE-ProRule" id="PRU00023"/>
    </source>
</evidence>
<feature type="compositionally biased region" description="Basic and acidic residues" evidence="2">
    <location>
        <begin position="850"/>
        <end position="866"/>
    </location>
</feature>
<dbReference type="PROSITE" id="PS50297">
    <property type="entry name" value="ANK_REP_REGION"/>
    <property type="match status" value="2"/>
</dbReference>
<proteinExistence type="predicted"/>
<reference evidence="5" key="1">
    <citation type="submission" date="2021-02" db="EMBL/GenBank/DDBJ databases">
        <title>Genome sequence Cadophora malorum strain M34.</title>
        <authorList>
            <person name="Stefanovic E."/>
            <person name="Vu D."/>
            <person name="Scully C."/>
            <person name="Dijksterhuis J."/>
            <person name="Roader J."/>
            <person name="Houbraken J."/>
        </authorList>
    </citation>
    <scope>NUCLEOTIDE SEQUENCE</scope>
    <source>
        <strain evidence="5">M34</strain>
    </source>
</reference>
<feature type="domain" description="KRIT1 ARM-repeats" evidence="4">
    <location>
        <begin position="542"/>
        <end position="691"/>
    </location>
</feature>
<feature type="compositionally biased region" description="Polar residues" evidence="2">
    <location>
        <begin position="30"/>
        <end position="40"/>
    </location>
</feature>
<feature type="compositionally biased region" description="Basic and acidic residues" evidence="2">
    <location>
        <begin position="948"/>
        <end position="967"/>
    </location>
</feature>
<keyword evidence="1" id="KW-0040">ANK repeat</keyword>
<dbReference type="SMART" id="SM00248">
    <property type="entry name" value="ANK"/>
    <property type="match status" value="5"/>
</dbReference>
<feature type="compositionally biased region" description="Polar residues" evidence="2">
    <location>
        <begin position="157"/>
        <end position="179"/>
    </location>
</feature>
<feature type="compositionally biased region" description="Polar residues" evidence="2">
    <location>
        <begin position="969"/>
        <end position="983"/>
    </location>
</feature>
<evidence type="ECO:0000259" key="3">
    <source>
        <dbReference type="Pfam" id="PF24513"/>
    </source>
</evidence>
<comment type="caution">
    <text evidence="5">The sequence shown here is derived from an EMBL/GenBank/DDBJ whole genome shotgun (WGS) entry which is preliminary data.</text>
</comment>
<feature type="region of interest" description="Disordered" evidence="2">
    <location>
        <begin position="689"/>
        <end position="1122"/>
    </location>
</feature>
<feature type="compositionally biased region" description="Basic and acidic residues" evidence="2">
    <location>
        <begin position="705"/>
        <end position="724"/>
    </location>
</feature>
<accession>A0A8H7WHV3</accession>
<feature type="compositionally biased region" description="Polar residues" evidence="2">
    <location>
        <begin position="867"/>
        <end position="883"/>
    </location>
</feature>
<dbReference type="Gene3D" id="1.25.40.20">
    <property type="entry name" value="Ankyrin repeat-containing domain"/>
    <property type="match status" value="2"/>
</dbReference>
<dbReference type="InterPro" id="IPR056485">
    <property type="entry name" value="ARM_KRIT1"/>
</dbReference>
<feature type="compositionally biased region" description="Basic and acidic residues" evidence="2">
    <location>
        <begin position="230"/>
        <end position="257"/>
    </location>
</feature>
<evidence type="ECO:0000259" key="4">
    <source>
        <dbReference type="Pfam" id="PF24521"/>
    </source>
</evidence>
<dbReference type="Proteomes" id="UP000664132">
    <property type="component" value="Unassembled WGS sequence"/>
</dbReference>
<feature type="compositionally biased region" description="Basic and acidic residues" evidence="2">
    <location>
        <begin position="501"/>
        <end position="516"/>
    </location>
</feature>
<dbReference type="EMBL" id="JAFJYH010000015">
    <property type="protein sequence ID" value="KAG4424968.1"/>
    <property type="molecule type" value="Genomic_DNA"/>
</dbReference>
<feature type="compositionally biased region" description="Polar residues" evidence="2">
    <location>
        <begin position="298"/>
        <end position="316"/>
    </location>
</feature>
<dbReference type="Pfam" id="PF24513">
    <property type="entry name" value="DUF7593"/>
    <property type="match status" value="1"/>
</dbReference>
<feature type="compositionally biased region" description="Basic and acidic residues" evidence="2">
    <location>
        <begin position="1067"/>
        <end position="1122"/>
    </location>
</feature>
<feature type="compositionally biased region" description="Polar residues" evidence="2">
    <location>
        <begin position="523"/>
        <end position="535"/>
    </location>
</feature>
<feature type="region of interest" description="Disordered" evidence="2">
    <location>
        <begin position="1392"/>
        <end position="1504"/>
    </location>
</feature>
<dbReference type="OrthoDB" id="194358at2759"/>
<organism evidence="5 6">
    <name type="scientific">Cadophora malorum</name>
    <dbReference type="NCBI Taxonomy" id="108018"/>
    <lineage>
        <taxon>Eukaryota</taxon>
        <taxon>Fungi</taxon>
        <taxon>Dikarya</taxon>
        <taxon>Ascomycota</taxon>
        <taxon>Pezizomycotina</taxon>
        <taxon>Leotiomycetes</taxon>
        <taxon>Helotiales</taxon>
        <taxon>Ploettnerulaceae</taxon>
        <taxon>Cadophora</taxon>
    </lineage>
</organism>
<evidence type="ECO:0008006" key="7">
    <source>
        <dbReference type="Google" id="ProtNLM"/>
    </source>
</evidence>
<evidence type="ECO:0000313" key="5">
    <source>
        <dbReference type="EMBL" id="KAG4424968.1"/>
    </source>
</evidence>
<evidence type="ECO:0000313" key="6">
    <source>
        <dbReference type="Proteomes" id="UP000664132"/>
    </source>
</evidence>
<dbReference type="InterPro" id="IPR036770">
    <property type="entry name" value="Ankyrin_rpt-contain_sf"/>
</dbReference>
<feature type="compositionally biased region" description="Polar residues" evidence="2">
    <location>
        <begin position="1433"/>
        <end position="1444"/>
    </location>
</feature>
<feature type="compositionally biased region" description="Basic and acidic residues" evidence="2">
    <location>
        <begin position="1001"/>
        <end position="1014"/>
    </location>
</feature>
<feature type="compositionally biased region" description="Basic and acidic residues" evidence="2">
    <location>
        <begin position="823"/>
        <end position="837"/>
    </location>
</feature>
<feature type="region of interest" description="Disordered" evidence="2">
    <location>
        <begin position="15"/>
        <end position="349"/>
    </location>
</feature>
<dbReference type="PROSITE" id="PS50088">
    <property type="entry name" value="ANK_REPEAT"/>
    <property type="match status" value="2"/>
</dbReference>
<feature type="compositionally biased region" description="Low complexity" evidence="2">
    <location>
        <begin position="839"/>
        <end position="849"/>
    </location>
</feature>
<dbReference type="Pfam" id="PF24521">
    <property type="entry name" value="Ank_KRIT1"/>
    <property type="match status" value="1"/>
</dbReference>